<dbReference type="PANTHER" id="PTHR43649">
    <property type="entry name" value="ARABINOSE-BINDING PROTEIN-RELATED"/>
    <property type="match status" value="1"/>
</dbReference>
<keyword evidence="5" id="KW-0449">Lipoprotein</keyword>
<dbReference type="SUPFAM" id="SSF53850">
    <property type="entry name" value="Periplasmic binding protein-like II"/>
    <property type="match status" value="1"/>
</dbReference>
<proteinExistence type="predicted"/>
<comment type="caution">
    <text evidence="7">The sequence shown here is derived from an EMBL/GenBank/DDBJ whole genome shotgun (WGS) entry which is preliminary data.</text>
</comment>
<evidence type="ECO:0000256" key="3">
    <source>
        <dbReference type="ARBA" id="ARBA00023136"/>
    </source>
</evidence>
<reference evidence="8" key="1">
    <citation type="submission" date="2020-07" db="EMBL/GenBank/DDBJ databases">
        <authorList>
            <person name="Partida-Martinez L."/>
            <person name="Huntemann M."/>
            <person name="Clum A."/>
            <person name="Wang J."/>
            <person name="Palaniappan K."/>
            <person name="Ritter S."/>
            <person name="Chen I.-M."/>
            <person name="Stamatis D."/>
            <person name="Reddy T."/>
            <person name="O'Malley R."/>
            <person name="Daum C."/>
            <person name="Shapiro N."/>
            <person name="Ivanova N."/>
            <person name="Kyrpides N."/>
            <person name="Woyke T."/>
        </authorList>
    </citation>
    <scope>NUCLEOTIDE SEQUENCE [LARGE SCALE GENOMIC DNA]</scope>
    <source>
        <strain evidence="8">AT2.8</strain>
    </source>
</reference>
<keyword evidence="1" id="KW-1003">Cell membrane</keyword>
<evidence type="ECO:0000256" key="6">
    <source>
        <dbReference type="SAM" id="SignalP"/>
    </source>
</evidence>
<dbReference type="Gene3D" id="3.40.190.10">
    <property type="entry name" value="Periplasmic binding protein-like II"/>
    <property type="match status" value="2"/>
</dbReference>
<keyword evidence="2 6" id="KW-0732">Signal</keyword>
<feature type="signal peptide" evidence="6">
    <location>
        <begin position="1"/>
        <end position="24"/>
    </location>
</feature>
<gene>
    <name evidence="7" type="ORF">F4694_000050</name>
</gene>
<dbReference type="Pfam" id="PF01547">
    <property type="entry name" value="SBP_bac_1"/>
    <property type="match status" value="1"/>
</dbReference>
<protein>
    <submittedName>
        <fullName evidence="7">Aldouronate transport system substrate-binding protein</fullName>
    </submittedName>
</protein>
<dbReference type="InterPro" id="IPR006059">
    <property type="entry name" value="SBP"/>
</dbReference>
<dbReference type="Proteomes" id="UP000548423">
    <property type="component" value="Unassembled WGS sequence"/>
</dbReference>
<keyword evidence="3" id="KW-0472">Membrane</keyword>
<dbReference type="PROSITE" id="PS51257">
    <property type="entry name" value="PROKAR_LIPOPROTEIN"/>
    <property type="match status" value="1"/>
</dbReference>
<sequence>MKKRKLMVPLLASMMMLASGCSDAASTSNKDKDSKKDGKVEELKVFMHASNGYFIFNDDWATFKEAAEKTGIKLKGTAPKSSTNSTEAFNLMIASGEIPDLVHGQKKYLNKYGIEGAFLPLNDLIKEHAPNIQKYVKEKEGFLKANQGPDGKLYMVPYISDGLVAETYFIRQDWLDKLKLQMPQTVDEFYNVLKAFKEQDPNGNGKQDEIPYFSEDNILGLGTLWGAFDGLYLENGEIKYGPYEAEFQTAMENLSKWYKEGLIDQEIFTRKKAREYLLGNNLGGASRYYPGSTAGYNDALKDSIPGINFIVMAPPENVDGKRIEPTKRSDYGNNLGVAISAQAEDPEKIIKYLDFFYSEEGRRLMNYGIEGETYEIKDGNPVFTDKVLKANDGNIVENLRSYGSQVPFSFHQDFEYEKLWMNPIAVKGIEEYTKGNYFAEQIPNLTFTEEEEKVLTDIGTQITTYKDETVQKWIMGSEPVNLEVFKKRLDEIGFKEYIKVYQDAYKRYQDS</sequence>
<evidence type="ECO:0000256" key="1">
    <source>
        <dbReference type="ARBA" id="ARBA00022475"/>
    </source>
</evidence>
<feature type="chain" id="PRO_5032487833" evidence="6">
    <location>
        <begin position="25"/>
        <end position="511"/>
    </location>
</feature>
<name>A0A852T533_9BACI</name>
<evidence type="ECO:0000256" key="5">
    <source>
        <dbReference type="ARBA" id="ARBA00023288"/>
    </source>
</evidence>
<evidence type="ECO:0000313" key="7">
    <source>
        <dbReference type="EMBL" id="NYE03331.1"/>
    </source>
</evidence>
<keyword evidence="4" id="KW-0564">Palmitate</keyword>
<evidence type="ECO:0000313" key="8">
    <source>
        <dbReference type="Proteomes" id="UP000548423"/>
    </source>
</evidence>
<accession>A0A852T533</accession>
<dbReference type="PANTHER" id="PTHR43649:SF33">
    <property type="entry name" value="POLYGALACTURONAN_RHAMNOGALACTURONAN-BINDING PROTEIN YTCQ"/>
    <property type="match status" value="1"/>
</dbReference>
<dbReference type="InterPro" id="IPR050490">
    <property type="entry name" value="Bact_solute-bd_prot1"/>
</dbReference>
<organism evidence="7 8">
    <name type="scientific">Neobacillus niacini</name>
    <dbReference type="NCBI Taxonomy" id="86668"/>
    <lineage>
        <taxon>Bacteria</taxon>
        <taxon>Bacillati</taxon>
        <taxon>Bacillota</taxon>
        <taxon>Bacilli</taxon>
        <taxon>Bacillales</taxon>
        <taxon>Bacillaceae</taxon>
        <taxon>Neobacillus</taxon>
    </lineage>
</organism>
<dbReference type="EMBL" id="JACCBX010000001">
    <property type="protein sequence ID" value="NYE03331.1"/>
    <property type="molecule type" value="Genomic_DNA"/>
</dbReference>
<dbReference type="AlphaFoldDB" id="A0A852T533"/>
<reference evidence="8" key="2">
    <citation type="submission" date="2020-08" db="EMBL/GenBank/DDBJ databases">
        <title>The Agave Microbiome: Exploring the role of microbial communities in plant adaptations to desert environments.</title>
        <authorList>
            <person name="Partida-Martinez L.P."/>
        </authorList>
    </citation>
    <scope>NUCLEOTIDE SEQUENCE [LARGE SCALE GENOMIC DNA]</scope>
    <source>
        <strain evidence="8">AT2.8</strain>
    </source>
</reference>
<evidence type="ECO:0000256" key="4">
    <source>
        <dbReference type="ARBA" id="ARBA00023139"/>
    </source>
</evidence>
<evidence type="ECO:0000256" key="2">
    <source>
        <dbReference type="ARBA" id="ARBA00022729"/>
    </source>
</evidence>